<dbReference type="InterPro" id="IPR049030">
    <property type="entry name" value="AI2M-like_HNH"/>
</dbReference>
<sequence>MFGRTAICKIEMLTMVNRDSSFKFISQHDKLTPNLVTNGGQKHAYKVDLKYYSASVLVWNWFNRLFVNTSEAGRGPDPYIIQNFWMYNRLGTGWRRTVCPKEEFNAASIRRFNSLKWNQSYSMLFMKPLKPLFFVLNKGGRGPVVLHSEGRGLNTCTFSLKMGRSYNTSVNSSSPLLNRATGLGEIMLLKNRNTLDTNYVNRQLFRILRHDDTWVSVYQKLSASTGSKISDVDGKTIDGTSLFRLQKIKVAVLSGEFKWSNIKRVFIPKGGGKMRFLGIPTFNDRIVQGVLKLILEAIYEPTMSVFSHGFRPGKSQHSALRTIRKNFGGVKWIIEGDIAKFFDTVNWTVLMNILRIRIKDEKFLKLIQGGLKAKIILPDGLVSSSGMGISQGGIISPLLSNIYLDQMDCYINMYKKKFDKGERRANSSAYNRVLKTMGMSEVRKLGLRKTDPLDPKFRRLHYVRYANDFLIGLIGTKDESEDLKKNLSEFLRENLKLLQHPEKMLITNSKGYVKFLGYSIGFKEISYNMRINGVYRSCRRRILTLMVDMNKVIKTLADAKFCKLNGEPLPCFQYLHQPQSVSLMRVNAVLRGYVNYFRLCNNFRRSLNRIRYILQHSLAKMFAAKFKLKTRAAVFKIAGPVFARRLGPPKGKKAMGSTDNDLDLTSEVSIKIPAMEYGKLTDFPKPDLATTSKKLSKHFYCPVEKAKVYYIRGAKAFNLPCVNCGSKEKVEMHHVKAIGNLKKGMNALRKAIIASKRKQIPLCFICHRKEHLNRDWGLRNK</sequence>
<dbReference type="InterPro" id="IPR024937">
    <property type="entry name" value="Domain_X"/>
</dbReference>
<proteinExistence type="predicted"/>
<protein>
    <recommendedName>
        <fullName evidence="1">Reverse transcriptase domain-containing protein</fullName>
    </recommendedName>
</protein>
<dbReference type="SUPFAM" id="SSF56672">
    <property type="entry name" value="DNA/RNA polymerases"/>
    <property type="match status" value="1"/>
</dbReference>
<dbReference type="EMBL" id="MN082144">
    <property type="protein sequence ID" value="QFP99055.1"/>
    <property type="molecule type" value="Genomic_DNA"/>
</dbReference>
<dbReference type="PROSITE" id="PS50878">
    <property type="entry name" value="RT_POL"/>
    <property type="match status" value="1"/>
</dbReference>
<geneLocation type="mitochondrion" evidence="2"/>
<reference evidence="2" key="1">
    <citation type="submission" date="2019-06" db="EMBL/GenBank/DDBJ databases">
        <authorList>
            <person name="Wideman J.G."/>
            <person name="Richards T.A."/>
        </authorList>
    </citation>
    <scope>NUCLEOTIDE SEQUENCE</scope>
</reference>
<dbReference type="PANTHER" id="PTHR34047:SF2">
    <property type="entry name" value="NUCLEAR INTRON MATURASE 1, MITOCHONDRIAL"/>
    <property type="match status" value="1"/>
</dbReference>
<dbReference type="AlphaFoldDB" id="A0A5P8DJW8"/>
<accession>A0A5P8DJW8</accession>
<dbReference type="Pfam" id="PF21368">
    <property type="entry name" value="AI2M-like_HNH"/>
    <property type="match status" value="1"/>
</dbReference>
<evidence type="ECO:0000313" key="2">
    <source>
        <dbReference type="EMBL" id="QFP99055.1"/>
    </source>
</evidence>
<dbReference type="InterPro" id="IPR000477">
    <property type="entry name" value="RT_dom"/>
</dbReference>
<dbReference type="InterPro" id="IPR043502">
    <property type="entry name" value="DNA/RNA_pol_sf"/>
</dbReference>
<dbReference type="Pfam" id="PF01348">
    <property type="entry name" value="Intron_maturas2"/>
    <property type="match status" value="1"/>
</dbReference>
<gene>
    <name evidence="2" type="primary">orf781</name>
</gene>
<feature type="domain" description="Reverse transcriptase" evidence="1">
    <location>
        <begin position="248"/>
        <end position="520"/>
    </location>
</feature>
<dbReference type="GO" id="GO:0005739">
    <property type="term" value="C:mitochondrion"/>
    <property type="evidence" value="ECO:0007669"/>
    <property type="project" value="UniProtKB-ARBA"/>
</dbReference>
<dbReference type="Pfam" id="PF00078">
    <property type="entry name" value="RVT_1"/>
    <property type="match status" value="1"/>
</dbReference>
<dbReference type="PANTHER" id="PTHR34047">
    <property type="entry name" value="NUCLEAR INTRON MATURASE 1, MITOCHONDRIAL-RELATED"/>
    <property type="match status" value="1"/>
</dbReference>
<dbReference type="GO" id="GO:0006397">
    <property type="term" value="P:mRNA processing"/>
    <property type="evidence" value="ECO:0007669"/>
    <property type="project" value="InterPro"/>
</dbReference>
<dbReference type="InterPro" id="IPR051083">
    <property type="entry name" value="GrpII_Intron_Splice-Mob/Def"/>
</dbReference>
<keyword evidence="2" id="KW-0496">Mitochondrion</keyword>
<evidence type="ECO:0000259" key="1">
    <source>
        <dbReference type="PROSITE" id="PS50878"/>
    </source>
</evidence>
<organism evidence="2">
    <name type="scientific">Rhizaria sp</name>
    <dbReference type="NCBI Taxonomy" id="2204297"/>
    <lineage>
        <taxon>Eukaryota</taxon>
        <taxon>Sar</taxon>
        <taxon>Rhizaria</taxon>
    </lineage>
</organism>
<name>A0A5P8DJW8_9EUKA</name>
<dbReference type="CDD" id="cd01651">
    <property type="entry name" value="RT_G2_intron"/>
    <property type="match status" value="1"/>
</dbReference>